<dbReference type="EMBL" id="CATQJA010002663">
    <property type="protein sequence ID" value="CAJ0581445.1"/>
    <property type="molecule type" value="Genomic_DNA"/>
</dbReference>
<keyword evidence="2" id="KW-0732">Signal</keyword>
<comment type="caution">
    <text evidence="3">The sequence shown here is derived from an EMBL/GenBank/DDBJ whole genome shotgun (WGS) entry which is preliminary data.</text>
</comment>
<evidence type="ECO:0000313" key="4">
    <source>
        <dbReference type="Proteomes" id="UP001177023"/>
    </source>
</evidence>
<feature type="non-terminal residue" evidence="3">
    <location>
        <position position="542"/>
    </location>
</feature>
<evidence type="ECO:0000313" key="3">
    <source>
        <dbReference type="EMBL" id="CAJ0581445.1"/>
    </source>
</evidence>
<evidence type="ECO:0000256" key="2">
    <source>
        <dbReference type="SAM" id="SignalP"/>
    </source>
</evidence>
<dbReference type="AlphaFoldDB" id="A0AA36D5V2"/>
<protein>
    <submittedName>
        <fullName evidence="3">Uncharacterized protein</fullName>
    </submittedName>
</protein>
<dbReference type="Proteomes" id="UP001177023">
    <property type="component" value="Unassembled WGS sequence"/>
</dbReference>
<gene>
    <name evidence="3" type="ORF">MSPICULIGERA_LOCUS19605</name>
</gene>
<organism evidence="3 4">
    <name type="scientific">Mesorhabditis spiculigera</name>
    <dbReference type="NCBI Taxonomy" id="96644"/>
    <lineage>
        <taxon>Eukaryota</taxon>
        <taxon>Metazoa</taxon>
        <taxon>Ecdysozoa</taxon>
        <taxon>Nematoda</taxon>
        <taxon>Chromadorea</taxon>
        <taxon>Rhabditida</taxon>
        <taxon>Rhabditina</taxon>
        <taxon>Rhabditomorpha</taxon>
        <taxon>Rhabditoidea</taxon>
        <taxon>Rhabditidae</taxon>
        <taxon>Mesorhabditinae</taxon>
        <taxon>Mesorhabditis</taxon>
    </lineage>
</organism>
<proteinExistence type="predicted"/>
<feature type="region of interest" description="Disordered" evidence="1">
    <location>
        <begin position="420"/>
        <end position="448"/>
    </location>
</feature>
<name>A0AA36D5V2_9BILA</name>
<feature type="signal peptide" evidence="2">
    <location>
        <begin position="1"/>
        <end position="19"/>
    </location>
</feature>
<reference evidence="3" key="1">
    <citation type="submission" date="2023-06" db="EMBL/GenBank/DDBJ databases">
        <authorList>
            <person name="Delattre M."/>
        </authorList>
    </citation>
    <scope>NUCLEOTIDE SEQUENCE</scope>
    <source>
        <strain evidence="3">AF72</strain>
    </source>
</reference>
<keyword evidence="4" id="KW-1185">Reference proteome</keyword>
<feature type="compositionally biased region" description="Low complexity" evidence="1">
    <location>
        <begin position="427"/>
        <end position="443"/>
    </location>
</feature>
<sequence length="542" mass="60909">MLWLLTIFVAGIAAWPVSNRTSCFKYIDCLEQTQITFKKCSRGTVSALTSETRDRLFLAASATHWNIVEQCQQDLELEGLDFDSLQALVNEDSRQCFRRMHKRKMPLDAVCEVPEFPVAPEGVQTARFCLTSFRDNRKMCEKLLDCCPEHVKCAERLTKLSIAYQEAKKKSINIADRMLGCVYESLGLAPPPTTAVEGDFARKHRNAEAKGKQQNVLTGHQSSVRFIKKERKQKKLKKLPVATTESPHAYATIKGSDFPVLHEQVEERQREKYADKLIAGRGQQQRPLETDSGMEPAVVVTEAPKIEKPVVEEATKKVILNDWKNLSVESRVEKEKILEEMLETTPEPVEDATTETPTTTEAVAPEARVTEATVILEQPEVKVEVEEAKKMLERTDPFETYDDGTKLDEEIGVDFVSPSTTVAPEATSEISMTSTSPSSSSTSADPQNVSFEIVPDSHEKEKTGALPLPETLEAIQKKSAEEVATTTHRVELVKFLLSTADPTESQYYLKLVAENRYDELQKIADQKKIQEKNGPTDKLAWW</sequence>
<accession>A0AA36D5V2</accession>
<evidence type="ECO:0000256" key="1">
    <source>
        <dbReference type="SAM" id="MobiDB-lite"/>
    </source>
</evidence>
<feature type="chain" id="PRO_5041217706" evidence="2">
    <location>
        <begin position="20"/>
        <end position="542"/>
    </location>
</feature>